<dbReference type="SUPFAM" id="SSF55729">
    <property type="entry name" value="Acyl-CoA N-acyltransferases (Nat)"/>
    <property type="match status" value="1"/>
</dbReference>
<reference evidence="2" key="1">
    <citation type="submission" date="2019-08" db="EMBL/GenBank/DDBJ databases">
        <authorList>
            <person name="Kucharzyk K."/>
            <person name="Murdoch R.W."/>
            <person name="Higgins S."/>
            <person name="Loffler F."/>
        </authorList>
    </citation>
    <scope>NUCLEOTIDE SEQUENCE</scope>
</reference>
<dbReference type="Pfam" id="PF13508">
    <property type="entry name" value="Acetyltransf_7"/>
    <property type="match status" value="1"/>
</dbReference>
<dbReference type="GO" id="GO:0016747">
    <property type="term" value="F:acyltransferase activity, transferring groups other than amino-acyl groups"/>
    <property type="evidence" value="ECO:0007669"/>
    <property type="project" value="InterPro"/>
</dbReference>
<dbReference type="InterPro" id="IPR000182">
    <property type="entry name" value="GNAT_dom"/>
</dbReference>
<dbReference type="PANTHER" id="PTHR43233:SF1">
    <property type="entry name" value="FAMILY N-ACETYLTRANSFERASE, PUTATIVE (AFU_ORTHOLOGUE AFUA_6G03350)-RELATED"/>
    <property type="match status" value="1"/>
</dbReference>
<organism evidence="2">
    <name type="scientific">bioreactor metagenome</name>
    <dbReference type="NCBI Taxonomy" id="1076179"/>
    <lineage>
        <taxon>unclassified sequences</taxon>
        <taxon>metagenomes</taxon>
        <taxon>ecological metagenomes</taxon>
    </lineage>
</organism>
<dbReference type="PANTHER" id="PTHR43233">
    <property type="entry name" value="FAMILY N-ACETYLTRANSFERASE, PUTATIVE (AFU_ORTHOLOGUE AFUA_6G03350)-RELATED"/>
    <property type="match status" value="1"/>
</dbReference>
<dbReference type="EMBL" id="VSSQ01063130">
    <property type="protein sequence ID" value="MPN16208.1"/>
    <property type="molecule type" value="Genomic_DNA"/>
</dbReference>
<evidence type="ECO:0000313" key="2">
    <source>
        <dbReference type="EMBL" id="MPN16208.1"/>
    </source>
</evidence>
<dbReference type="PROSITE" id="PS51257">
    <property type="entry name" value="PROKAR_LIPOPROTEIN"/>
    <property type="match status" value="1"/>
</dbReference>
<feature type="domain" description="N-acetyltransferase" evidence="1">
    <location>
        <begin position="1"/>
        <end position="112"/>
    </location>
</feature>
<comment type="caution">
    <text evidence="2">The sequence shown here is derived from an EMBL/GenBank/DDBJ whole genome shotgun (WGS) entry which is preliminary data.</text>
</comment>
<dbReference type="Gene3D" id="3.40.630.30">
    <property type="match status" value="1"/>
</dbReference>
<accession>A0A645FP42</accession>
<protein>
    <recommendedName>
        <fullName evidence="1">N-acetyltransferase domain-containing protein</fullName>
    </recommendedName>
</protein>
<gene>
    <name evidence="2" type="ORF">SDC9_163546</name>
</gene>
<evidence type="ECO:0000259" key="1">
    <source>
        <dbReference type="PROSITE" id="PS51186"/>
    </source>
</evidence>
<dbReference type="CDD" id="cd04301">
    <property type="entry name" value="NAT_SF"/>
    <property type="match status" value="1"/>
</dbReference>
<dbReference type="InterPro" id="IPR053144">
    <property type="entry name" value="Acetyltransferase_Butenolide"/>
</dbReference>
<proteinExistence type="predicted"/>
<sequence length="112" mass="12449">MGEKVYAHAETALAGSLFTACFYDGEALVAFGRVVGDGAISFVVNDIMVHPSYRRQGLGDRIMSAIDEYFDAHAHADSYICLIANQPADKLYLKHKFAYLPETKCGMLRKQR</sequence>
<name>A0A645FP42_9ZZZZ</name>
<dbReference type="AlphaFoldDB" id="A0A645FP42"/>
<dbReference type="PROSITE" id="PS51186">
    <property type="entry name" value="GNAT"/>
    <property type="match status" value="1"/>
</dbReference>
<dbReference type="InterPro" id="IPR016181">
    <property type="entry name" value="Acyl_CoA_acyltransferase"/>
</dbReference>